<dbReference type="InterPro" id="IPR051269">
    <property type="entry name" value="Fe-S_cluster_ET"/>
</dbReference>
<feature type="domain" description="4Fe-4S ferredoxin-type" evidence="9">
    <location>
        <begin position="2"/>
        <end position="30"/>
    </location>
</feature>
<dbReference type="Proteomes" id="UP000219482">
    <property type="component" value="Unassembled WGS sequence"/>
</dbReference>
<keyword evidence="2 8" id="KW-0813">Transport</keyword>
<keyword evidence="4 8" id="KW-0249">Electron transport</keyword>
<dbReference type="AlphaFoldDB" id="A0A286GDC2"/>
<evidence type="ECO:0000313" key="11">
    <source>
        <dbReference type="Proteomes" id="UP000219482"/>
    </source>
</evidence>
<dbReference type="PANTHER" id="PTHR36923">
    <property type="entry name" value="FERREDOXIN"/>
    <property type="match status" value="1"/>
</dbReference>
<dbReference type="GO" id="GO:0005506">
    <property type="term" value="F:iron ion binding"/>
    <property type="evidence" value="ECO:0007669"/>
    <property type="project" value="UniProtKB-UniRule"/>
</dbReference>
<evidence type="ECO:0000256" key="4">
    <source>
        <dbReference type="ARBA" id="ARBA00022982"/>
    </source>
</evidence>
<keyword evidence="3 8" id="KW-0479">Metal-binding</keyword>
<dbReference type="Pfam" id="PF13370">
    <property type="entry name" value="Fer4_13"/>
    <property type="match status" value="1"/>
</dbReference>
<keyword evidence="7" id="KW-0003">3Fe-4S</keyword>
<dbReference type="InterPro" id="IPR017896">
    <property type="entry name" value="4Fe4S_Fe-S-bd"/>
</dbReference>
<dbReference type="GO" id="GO:0051538">
    <property type="term" value="F:3 iron, 4 sulfur cluster binding"/>
    <property type="evidence" value="ECO:0007669"/>
    <property type="project" value="UniProtKB-KW"/>
</dbReference>
<comment type="cofactor">
    <cofactor evidence="1">
        <name>[3Fe-4S] cluster</name>
        <dbReference type="ChEBI" id="CHEBI:21137"/>
    </cofactor>
</comment>
<evidence type="ECO:0000256" key="6">
    <source>
        <dbReference type="ARBA" id="ARBA00023014"/>
    </source>
</evidence>
<gene>
    <name evidence="10" type="ORF">SAMN06272739_0316</name>
</gene>
<dbReference type="SUPFAM" id="SSF54862">
    <property type="entry name" value="4Fe-4S ferredoxins"/>
    <property type="match status" value="1"/>
</dbReference>
<evidence type="ECO:0000256" key="5">
    <source>
        <dbReference type="ARBA" id="ARBA00023004"/>
    </source>
</evidence>
<sequence length="64" mass="6802">MSRVQVDADLCVGSGACEALAPDVFEVDDDGVLVVHRPEPGEDDMRDVTDAVRSCPTRALSLAE</sequence>
<evidence type="ECO:0000256" key="8">
    <source>
        <dbReference type="RuleBase" id="RU368020"/>
    </source>
</evidence>
<dbReference type="PANTHER" id="PTHR36923:SF3">
    <property type="entry name" value="FERREDOXIN"/>
    <property type="match status" value="1"/>
</dbReference>
<accession>A0A286GDC2</accession>
<reference evidence="11" key="1">
    <citation type="submission" date="2017-09" db="EMBL/GenBank/DDBJ databases">
        <authorList>
            <person name="Varghese N."/>
            <person name="Submissions S."/>
        </authorList>
    </citation>
    <scope>NUCLEOTIDE SEQUENCE [LARGE SCALE GENOMIC DNA]</scope>
    <source>
        <strain evidence="11">DSM 44270</strain>
    </source>
</reference>
<evidence type="ECO:0000256" key="3">
    <source>
        <dbReference type="ARBA" id="ARBA00022723"/>
    </source>
</evidence>
<dbReference type="GO" id="GO:0009055">
    <property type="term" value="F:electron transfer activity"/>
    <property type="evidence" value="ECO:0007669"/>
    <property type="project" value="UniProtKB-UniRule"/>
</dbReference>
<evidence type="ECO:0000256" key="2">
    <source>
        <dbReference type="ARBA" id="ARBA00022448"/>
    </source>
</evidence>
<dbReference type="InterPro" id="IPR001080">
    <property type="entry name" value="3Fe4S_ferredoxin"/>
</dbReference>
<keyword evidence="11" id="KW-1185">Reference proteome</keyword>
<proteinExistence type="predicted"/>
<evidence type="ECO:0000256" key="1">
    <source>
        <dbReference type="ARBA" id="ARBA00001927"/>
    </source>
</evidence>
<name>A0A286GDC2_9ACTN</name>
<dbReference type="RefSeq" id="WP_097182186.1">
    <property type="nucleotide sequence ID" value="NZ_OCNK01000001.1"/>
</dbReference>
<protein>
    <recommendedName>
        <fullName evidence="8">Ferredoxin</fullName>
    </recommendedName>
</protein>
<evidence type="ECO:0000256" key="7">
    <source>
        <dbReference type="ARBA" id="ARBA00023291"/>
    </source>
</evidence>
<keyword evidence="5 8" id="KW-0408">Iron</keyword>
<dbReference type="EMBL" id="OCNK01000001">
    <property type="protein sequence ID" value="SOD93488.1"/>
    <property type="molecule type" value="Genomic_DNA"/>
</dbReference>
<evidence type="ECO:0000259" key="9">
    <source>
        <dbReference type="PROSITE" id="PS51379"/>
    </source>
</evidence>
<dbReference type="PROSITE" id="PS51379">
    <property type="entry name" value="4FE4S_FER_2"/>
    <property type="match status" value="1"/>
</dbReference>
<keyword evidence="6 8" id="KW-0411">Iron-sulfur</keyword>
<comment type="function">
    <text evidence="8">Ferredoxins are iron-sulfur proteins that transfer electrons in a wide variety of metabolic reactions.</text>
</comment>
<evidence type="ECO:0000313" key="10">
    <source>
        <dbReference type="EMBL" id="SOD93488.1"/>
    </source>
</evidence>
<dbReference type="PRINTS" id="PR00352">
    <property type="entry name" value="3FE4SFRDOXIN"/>
</dbReference>
<dbReference type="OrthoDB" id="4741951at2"/>
<dbReference type="Gene3D" id="3.30.70.20">
    <property type="match status" value="1"/>
</dbReference>
<organism evidence="10 11">
    <name type="scientific">Blastococcus haudaquaticus</name>
    <dbReference type="NCBI Taxonomy" id="1938745"/>
    <lineage>
        <taxon>Bacteria</taxon>
        <taxon>Bacillati</taxon>
        <taxon>Actinomycetota</taxon>
        <taxon>Actinomycetes</taxon>
        <taxon>Geodermatophilales</taxon>
        <taxon>Geodermatophilaceae</taxon>
        <taxon>Blastococcus</taxon>
    </lineage>
</organism>